<dbReference type="RefSeq" id="XP_071919120.1">
    <property type="nucleotide sequence ID" value="XM_072063019.1"/>
</dbReference>
<evidence type="ECO:0000313" key="2">
    <source>
        <dbReference type="RefSeq" id="XP_071919120.1"/>
    </source>
</evidence>
<organism evidence="1 2">
    <name type="scientific">Coffea arabica</name>
    <name type="common">Arabian coffee</name>
    <dbReference type="NCBI Taxonomy" id="13443"/>
    <lineage>
        <taxon>Eukaryota</taxon>
        <taxon>Viridiplantae</taxon>
        <taxon>Streptophyta</taxon>
        <taxon>Embryophyta</taxon>
        <taxon>Tracheophyta</taxon>
        <taxon>Spermatophyta</taxon>
        <taxon>Magnoliopsida</taxon>
        <taxon>eudicotyledons</taxon>
        <taxon>Gunneridae</taxon>
        <taxon>Pentapetalae</taxon>
        <taxon>asterids</taxon>
        <taxon>lamiids</taxon>
        <taxon>Gentianales</taxon>
        <taxon>Rubiaceae</taxon>
        <taxon>Ixoroideae</taxon>
        <taxon>Gardenieae complex</taxon>
        <taxon>Bertiereae - Coffeeae clade</taxon>
        <taxon>Coffeeae</taxon>
        <taxon>Coffea</taxon>
    </lineage>
</organism>
<protein>
    <submittedName>
        <fullName evidence="2">Uncharacterized protein isoform X2</fullName>
    </submittedName>
</protein>
<accession>A0ABM4VHX4</accession>
<evidence type="ECO:0000313" key="1">
    <source>
        <dbReference type="Proteomes" id="UP001652660"/>
    </source>
</evidence>
<proteinExistence type="predicted"/>
<gene>
    <name evidence="2" type="primary">LOC140013622</name>
</gene>
<dbReference type="Proteomes" id="UP001652660">
    <property type="component" value="Chromosome 8c"/>
</dbReference>
<sequence length="103" mass="12023">MICSCCEVTFLESCTRLLIYFLSFNLGTEVLQSLKSCKMGLRFWYVINITPVKLLLLNAEYIASKDFIQGWKVLYLVFTDNKIKGKGFSWRPTNREPKVLLSW</sequence>
<keyword evidence="1" id="KW-1185">Reference proteome</keyword>
<name>A0ABM4VHX4_COFAR</name>
<dbReference type="GeneID" id="140013622"/>
<reference evidence="2" key="1">
    <citation type="submission" date="2025-08" db="UniProtKB">
        <authorList>
            <consortium name="RefSeq"/>
        </authorList>
    </citation>
    <scope>IDENTIFICATION</scope>
    <source>
        <tissue evidence="2">Leaves</tissue>
    </source>
</reference>